<dbReference type="AlphaFoldDB" id="A0A2P2NB13"/>
<sequence length="18" mass="2145">MIKRLAITSVHNCRFHAF</sequence>
<name>A0A2P2NB13_RHIMU</name>
<accession>A0A2P2NB13</accession>
<proteinExistence type="predicted"/>
<dbReference type="EMBL" id="GGEC01059169">
    <property type="protein sequence ID" value="MBX39653.1"/>
    <property type="molecule type" value="Transcribed_RNA"/>
</dbReference>
<protein>
    <submittedName>
        <fullName evidence="1">Uncharacterized protein</fullName>
    </submittedName>
</protein>
<organism evidence="1">
    <name type="scientific">Rhizophora mucronata</name>
    <name type="common">Asiatic mangrove</name>
    <dbReference type="NCBI Taxonomy" id="61149"/>
    <lineage>
        <taxon>Eukaryota</taxon>
        <taxon>Viridiplantae</taxon>
        <taxon>Streptophyta</taxon>
        <taxon>Embryophyta</taxon>
        <taxon>Tracheophyta</taxon>
        <taxon>Spermatophyta</taxon>
        <taxon>Magnoliopsida</taxon>
        <taxon>eudicotyledons</taxon>
        <taxon>Gunneridae</taxon>
        <taxon>Pentapetalae</taxon>
        <taxon>rosids</taxon>
        <taxon>fabids</taxon>
        <taxon>Malpighiales</taxon>
        <taxon>Rhizophoraceae</taxon>
        <taxon>Rhizophora</taxon>
    </lineage>
</organism>
<evidence type="ECO:0000313" key="1">
    <source>
        <dbReference type="EMBL" id="MBX39653.1"/>
    </source>
</evidence>
<reference evidence="1" key="1">
    <citation type="submission" date="2018-02" db="EMBL/GenBank/DDBJ databases">
        <title>Rhizophora mucronata_Transcriptome.</title>
        <authorList>
            <person name="Meera S.P."/>
            <person name="Sreeshan A."/>
            <person name="Augustine A."/>
        </authorList>
    </citation>
    <scope>NUCLEOTIDE SEQUENCE</scope>
    <source>
        <tissue evidence="1">Leaf</tissue>
    </source>
</reference>